<accession>A0A3R7KX30</accession>
<dbReference type="STRING" id="325452.A0A3R7KX30"/>
<keyword evidence="2" id="KW-0677">Repeat</keyword>
<reference evidence="8" key="1">
    <citation type="journal article" date="2015" name="Genom Data">
        <title>Genome sequences of six Phytophthora species associated with forests in New Zealand.</title>
        <authorList>
            <person name="Studholme D.J."/>
            <person name="McDougal R.L."/>
            <person name="Sambles C."/>
            <person name="Hansen E."/>
            <person name="Hardy G."/>
            <person name="Grant M."/>
            <person name="Ganley R.J."/>
            <person name="Williams N.M."/>
        </authorList>
    </citation>
    <scope>NUCLEOTIDE SEQUENCE</scope>
    <source>
        <strain evidence="8">NZFS 2646</strain>
        <strain evidence="9">NZFS 3630</strain>
    </source>
</reference>
<dbReference type="Proteomes" id="UP000285624">
    <property type="component" value="Unassembled WGS sequence"/>
</dbReference>
<dbReference type="InterPro" id="IPR036420">
    <property type="entry name" value="BRCT_dom_sf"/>
</dbReference>
<evidence type="ECO:0000313" key="11">
    <source>
        <dbReference type="Proteomes" id="UP000285624"/>
    </source>
</evidence>
<evidence type="ECO:0000256" key="5">
    <source>
        <dbReference type="ARBA" id="ARBA00023242"/>
    </source>
</evidence>
<dbReference type="PANTHER" id="PTHR13763:SF0">
    <property type="entry name" value="BREAST CANCER TYPE 1 SUSCEPTIBILITY PROTEIN"/>
    <property type="match status" value="1"/>
</dbReference>
<evidence type="ECO:0000313" key="8">
    <source>
        <dbReference type="EMBL" id="KAG2529751.1"/>
    </source>
</evidence>
<dbReference type="AlphaFoldDB" id="A0A3R7KX30"/>
<organism evidence="10 11">
    <name type="scientific">Phytophthora kernoviae</name>
    <dbReference type="NCBI Taxonomy" id="325452"/>
    <lineage>
        <taxon>Eukaryota</taxon>
        <taxon>Sar</taxon>
        <taxon>Stramenopiles</taxon>
        <taxon>Oomycota</taxon>
        <taxon>Peronosporomycetes</taxon>
        <taxon>Peronosporales</taxon>
        <taxon>Peronosporaceae</taxon>
        <taxon>Phytophthora</taxon>
    </lineage>
</organism>
<reference evidence="8" key="3">
    <citation type="submission" date="2020-06" db="EMBL/GenBank/DDBJ databases">
        <authorList>
            <person name="Studholme D.J."/>
        </authorList>
    </citation>
    <scope>NUCLEOTIDE SEQUENCE</scope>
    <source>
        <strain evidence="8">NZFS 2646</strain>
        <strain evidence="9">NZFS 3630</strain>
    </source>
</reference>
<gene>
    <name evidence="10" type="ORF">BBO99_00002308</name>
    <name evidence="8" type="ORF">JM16_001940</name>
    <name evidence="9" type="ORF">JM18_001929</name>
</gene>
<reference evidence="10 11" key="2">
    <citation type="submission" date="2018-07" db="EMBL/GenBank/DDBJ databases">
        <title>Genome sequencing of oomycete isolates from Chile give support for New Zealand origin for Phytophthora kernoviae and make available the first Nothophytophthora sp. genome.</title>
        <authorList>
            <person name="Studholme D.J."/>
            <person name="Sanfuentes E."/>
            <person name="Panda P."/>
            <person name="Hill R."/>
            <person name="Sambles C."/>
            <person name="Grant M."/>
            <person name="Williams N.M."/>
            <person name="Mcdougal R.L."/>
        </authorList>
    </citation>
    <scope>NUCLEOTIDE SEQUENCE [LARGE SCALE GENOMIC DNA]</scope>
    <source>
        <strain evidence="10">Chile4</strain>
    </source>
</reference>
<dbReference type="Gene3D" id="3.40.50.10190">
    <property type="entry name" value="BRCT domain"/>
    <property type="match status" value="2"/>
</dbReference>
<comment type="subcellular location">
    <subcellularLocation>
        <location evidence="1">Nucleus</location>
    </subcellularLocation>
</comment>
<name>A0A3R7KX30_9STRA</name>
<evidence type="ECO:0000259" key="7">
    <source>
        <dbReference type="PROSITE" id="PS50172"/>
    </source>
</evidence>
<feature type="compositionally biased region" description="Polar residues" evidence="6">
    <location>
        <begin position="100"/>
        <end position="109"/>
    </location>
</feature>
<feature type="region of interest" description="Disordered" evidence="6">
    <location>
        <begin position="92"/>
        <end position="125"/>
    </location>
</feature>
<evidence type="ECO:0000256" key="1">
    <source>
        <dbReference type="ARBA" id="ARBA00004123"/>
    </source>
</evidence>
<dbReference type="GO" id="GO:0004842">
    <property type="term" value="F:ubiquitin-protein transferase activity"/>
    <property type="evidence" value="ECO:0007669"/>
    <property type="project" value="TreeGrafter"/>
</dbReference>
<evidence type="ECO:0000313" key="9">
    <source>
        <dbReference type="EMBL" id="KAG2530993.1"/>
    </source>
</evidence>
<dbReference type="Proteomes" id="UP000785171">
    <property type="component" value="Unassembled WGS sequence"/>
</dbReference>
<dbReference type="InterPro" id="IPR001357">
    <property type="entry name" value="BRCT_dom"/>
</dbReference>
<dbReference type="PROSITE" id="PS50172">
    <property type="entry name" value="BRCT"/>
    <property type="match status" value="1"/>
</dbReference>
<protein>
    <recommendedName>
        <fullName evidence="7">BRCT domain-containing protein</fullName>
    </recommendedName>
</protein>
<dbReference type="Proteomes" id="UP000792063">
    <property type="component" value="Unassembled WGS sequence"/>
</dbReference>
<dbReference type="GO" id="GO:0045944">
    <property type="term" value="P:positive regulation of transcription by RNA polymerase II"/>
    <property type="evidence" value="ECO:0007669"/>
    <property type="project" value="TreeGrafter"/>
</dbReference>
<dbReference type="PANTHER" id="PTHR13763">
    <property type="entry name" value="BREAST CANCER TYPE 1 SUSCEPTIBILITY PROTEIN BRCA1"/>
    <property type="match status" value="1"/>
</dbReference>
<evidence type="ECO:0000256" key="4">
    <source>
        <dbReference type="ARBA" id="ARBA00023204"/>
    </source>
</evidence>
<dbReference type="GO" id="GO:0000724">
    <property type="term" value="P:double-strand break repair via homologous recombination"/>
    <property type="evidence" value="ECO:0007669"/>
    <property type="project" value="TreeGrafter"/>
</dbReference>
<keyword evidence="11" id="KW-1185">Reference proteome</keyword>
<feature type="domain" description="BRCT" evidence="7">
    <location>
        <begin position="172"/>
        <end position="282"/>
    </location>
</feature>
<evidence type="ECO:0000256" key="2">
    <source>
        <dbReference type="ARBA" id="ARBA00022737"/>
    </source>
</evidence>
<proteinExistence type="predicted"/>
<keyword evidence="4" id="KW-0234">DNA repair</keyword>
<comment type="caution">
    <text evidence="10">The sequence shown here is derived from an EMBL/GenBank/DDBJ whole genome shotgun (WGS) entry which is preliminary data.</text>
</comment>
<dbReference type="InterPro" id="IPR031099">
    <property type="entry name" value="BRCA1-associated"/>
</dbReference>
<evidence type="ECO:0000256" key="6">
    <source>
        <dbReference type="SAM" id="MobiDB-lite"/>
    </source>
</evidence>
<dbReference type="EMBL" id="JPWV03000025">
    <property type="protein sequence ID" value="KAG2529751.1"/>
    <property type="molecule type" value="Genomic_DNA"/>
</dbReference>
<sequence>MSVNGAGAVVNGATTEQSQVVDSQTQQTQPLLELETFKEGELVDVVERTWVGINKSGGAARIIQVHNDGTYRCWTNRVTHLIAKCVNGGEDDAEDGYGGNTDSSSSPRGQKTGKRKLFSDPSPAKSGRWVLIRSLKYLKALVGGRWIVSDEWLQGDLHAQITVGTYIDCSDVGTMLFADFFFHVIGEFLPPMPPTAELNTLICMGGGKLIPFMDDIPNEMRKHETRSRKLIIVSDKLNPRALHEQTKQLRALPQLRVAPSTIIVNYLWVINSISEAKLRDLP</sequence>
<keyword evidence="3" id="KW-0227">DNA damage</keyword>
<evidence type="ECO:0000313" key="10">
    <source>
        <dbReference type="EMBL" id="RLN83222.1"/>
    </source>
</evidence>
<dbReference type="GO" id="GO:0005634">
    <property type="term" value="C:nucleus"/>
    <property type="evidence" value="ECO:0007669"/>
    <property type="project" value="UniProtKB-SubCell"/>
</dbReference>
<evidence type="ECO:0000256" key="3">
    <source>
        <dbReference type="ARBA" id="ARBA00022763"/>
    </source>
</evidence>
<dbReference type="SUPFAM" id="SSF52113">
    <property type="entry name" value="BRCT domain"/>
    <property type="match status" value="1"/>
</dbReference>
<keyword evidence="5" id="KW-0539">Nucleus</keyword>
<dbReference type="EMBL" id="JPWU03000024">
    <property type="protein sequence ID" value="KAG2530993.1"/>
    <property type="molecule type" value="Genomic_DNA"/>
</dbReference>
<dbReference type="EMBL" id="MBDN02000038">
    <property type="protein sequence ID" value="RLN83222.1"/>
    <property type="molecule type" value="Genomic_DNA"/>
</dbReference>